<evidence type="ECO:0000313" key="2">
    <source>
        <dbReference type="Proteomes" id="UP001159363"/>
    </source>
</evidence>
<gene>
    <name evidence="1" type="ORF">PR048_022410</name>
</gene>
<name>A0ABQ9H106_9NEOP</name>
<keyword evidence="2" id="KW-1185">Reference proteome</keyword>
<comment type="caution">
    <text evidence="1">The sequence shown here is derived from an EMBL/GenBank/DDBJ whole genome shotgun (WGS) entry which is preliminary data.</text>
</comment>
<protein>
    <submittedName>
        <fullName evidence="1">Uncharacterized protein</fullName>
    </submittedName>
</protein>
<proteinExistence type="predicted"/>
<accession>A0ABQ9H106</accession>
<reference evidence="1 2" key="1">
    <citation type="submission" date="2023-02" db="EMBL/GenBank/DDBJ databases">
        <title>LHISI_Scaffold_Assembly.</title>
        <authorList>
            <person name="Stuart O.P."/>
            <person name="Cleave R."/>
            <person name="Magrath M.J.L."/>
            <person name="Mikheyev A.S."/>
        </authorList>
    </citation>
    <scope>NUCLEOTIDE SEQUENCE [LARGE SCALE GENOMIC DNA]</scope>
    <source>
        <strain evidence="1">Daus_M_001</strain>
        <tissue evidence="1">Leg muscle</tissue>
    </source>
</reference>
<evidence type="ECO:0000313" key="1">
    <source>
        <dbReference type="EMBL" id="KAJ8877947.1"/>
    </source>
</evidence>
<sequence length="186" mass="20901">MEAILPSVRERSEVWTTTGDCGTTARITAGITQAWWRPRLVFRDKACSVWILNGKWRHWRAINRANDWRLVRVLVDCAELSELKPEEICNALPPVRPLTYYQGEPGSIPGRVTPVFSQVGIVAVGATSRWVFSGISHSSHPRLRTLLHCHLISPSSALKTSFSRAAQISELNQCINPGISRNFKKK</sequence>
<organism evidence="1 2">
    <name type="scientific">Dryococelus australis</name>
    <dbReference type="NCBI Taxonomy" id="614101"/>
    <lineage>
        <taxon>Eukaryota</taxon>
        <taxon>Metazoa</taxon>
        <taxon>Ecdysozoa</taxon>
        <taxon>Arthropoda</taxon>
        <taxon>Hexapoda</taxon>
        <taxon>Insecta</taxon>
        <taxon>Pterygota</taxon>
        <taxon>Neoptera</taxon>
        <taxon>Polyneoptera</taxon>
        <taxon>Phasmatodea</taxon>
        <taxon>Verophasmatodea</taxon>
        <taxon>Anareolatae</taxon>
        <taxon>Phasmatidae</taxon>
        <taxon>Eurycanthinae</taxon>
        <taxon>Dryococelus</taxon>
    </lineage>
</organism>
<dbReference type="Proteomes" id="UP001159363">
    <property type="component" value="Chromosome 7"/>
</dbReference>
<dbReference type="EMBL" id="JARBHB010000008">
    <property type="protein sequence ID" value="KAJ8877947.1"/>
    <property type="molecule type" value="Genomic_DNA"/>
</dbReference>